<gene>
    <name evidence="1" type="ORF">KME25_13865</name>
</gene>
<accession>A0A951PKE5</accession>
<dbReference type="EMBL" id="JAHHIF010000015">
    <property type="protein sequence ID" value="MBW4545515.1"/>
    <property type="molecule type" value="Genomic_DNA"/>
</dbReference>
<name>A0A951PKE5_9CYAN</name>
<dbReference type="AlphaFoldDB" id="A0A951PKE5"/>
<organism evidence="1 2">
    <name type="scientific">Symplocastrum torsivum CPER-KK1</name>
    <dbReference type="NCBI Taxonomy" id="450513"/>
    <lineage>
        <taxon>Bacteria</taxon>
        <taxon>Bacillati</taxon>
        <taxon>Cyanobacteriota</taxon>
        <taxon>Cyanophyceae</taxon>
        <taxon>Oscillatoriophycideae</taxon>
        <taxon>Oscillatoriales</taxon>
        <taxon>Microcoleaceae</taxon>
        <taxon>Symplocastrum</taxon>
    </lineage>
</organism>
<comment type="caution">
    <text evidence="1">The sequence shown here is derived from an EMBL/GenBank/DDBJ whole genome shotgun (WGS) entry which is preliminary data.</text>
</comment>
<sequence>MSPNKNTPQTAAGNPATSGIPTEFLLSLAAAPVLLGIVSIQAVGSWLQAAGVASEEVFRGDRLPVLHFPDTGCQEEG</sequence>
<reference evidence="1" key="1">
    <citation type="submission" date="2021-05" db="EMBL/GenBank/DDBJ databases">
        <authorList>
            <person name="Pietrasiak N."/>
            <person name="Ward R."/>
            <person name="Stajich J.E."/>
            <person name="Kurbessoian T."/>
        </authorList>
    </citation>
    <scope>NUCLEOTIDE SEQUENCE</scope>
    <source>
        <strain evidence="1">CPER-KK1</strain>
    </source>
</reference>
<proteinExistence type="predicted"/>
<evidence type="ECO:0000313" key="2">
    <source>
        <dbReference type="Proteomes" id="UP000753908"/>
    </source>
</evidence>
<dbReference type="Proteomes" id="UP000753908">
    <property type="component" value="Unassembled WGS sequence"/>
</dbReference>
<protein>
    <submittedName>
        <fullName evidence="1">Uncharacterized protein</fullName>
    </submittedName>
</protein>
<reference evidence="1" key="2">
    <citation type="journal article" date="2022" name="Microbiol. Resour. Announc.">
        <title>Metagenome Sequencing to Explore Phylogenomics of Terrestrial Cyanobacteria.</title>
        <authorList>
            <person name="Ward R.D."/>
            <person name="Stajich J.E."/>
            <person name="Johansen J.R."/>
            <person name="Huntemann M."/>
            <person name="Clum A."/>
            <person name="Foster B."/>
            <person name="Foster B."/>
            <person name="Roux S."/>
            <person name="Palaniappan K."/>
            <person name="Varghese N."/>
            <person name="Mukherjee S."/>
            <person name="Reddy T.B.K."/>
            <person name="Daum C."/>
            <person name="Copeland A."/>
            <person name="Chen I.A."/>
            <person name="Ivanova N.N."/>
            <person name="Kyrpides N.C."/>
            <person name="Shapiro N."/>
            <person name="Eloe-Fadrosh E.A."/>
            <person name="Pietrasiak N."/>
        </authorList>
    </citation>
    <scope>NUCLEOTIDE SEQUENCE</scope>
    <source>
        <strain evidence="1">CPER-KK1</strain>
    </source>
</reference>
<evidence type="ECO:0000313" key="1">
    <source>
        <dbReference type="EMBL" id="MBW4545515.1"/>
    </source>
</evidence>